<dbReference type="GO" id="GO:0047372">
    <property type="term" value="F:monoacylglycerol lipase activity"/>
    <property type="evidence" value="ECO:0007669"/>
    <property type="project" value="TreeGrafter"/>
</dbReference>
<evidence type="ECO:0000259" key="1">
    <source>
        <dbReference type="Pfam" id="PF12697"/>
    </source>
</evidence>
<dbReference type="AlphaFoldDB" id="A0A1M7Y506"/>
<dbReference type="GO" id="GO:0016020">
    <property type="term" value="C:membrane"/>
    <property type="evidence" value="ECO:0007669"/>
    <property type="project" value="TreeGrafter"/>
</dbReference>
<dbReference type="PANTHER" id="PTHR43798">
    <property type="entry name" value="MONOACYLGLYCEROL LIPASE"/>
    <property type="match status" value="1"/>
</dbReference>
<proteinExistence type="predicted"/>
<dbReference type="RefSeq" id="WP_073588260.1">
    <property type="nucleotide sequence ID" value="NZ_FRFD01000004.1"/>
</dbReference>
<accession>A0A1M7Y506</accession>
<evidence type="ECO:0000313" key="2">
    <source>
        <dbReference type="EMBL" id="SHO47478.1"/>
    </source>
</evidence>
<gene>
    <name evidence="2" type="ORF">SAMN02745217_01550</name>
</gene>
<dbReference type="SUPFAM" id="SSF53474">
    <property type="entry name" value="alpha/beta-Hydrolases"/>
    <property type="match status" value="1"/>
</dbReference>
<dbReference type="OrthoDB" id="9776303at2"/>
<keyword evidence="3" id="KW-1185">Reference proteome</keyword>
<dbReference type="EMBL" id="FRFD01000004">
    <property type="protein sequence ID" value="SHO47478.1"/>
    <property type="molecule type" value="Genomic_DNA"/>
</dbReference>
<dbReference type="PRINTS" id="PR00111">
    <property type="entry name" value="ABHYDROLASE"/>
</dbReference>
<name>A0A1M7Y506_9FIRM</name>
<dbReference type="Proteomes" id="UP000184612">
    <property type="component" value="Unassembled WGS sequence"/>
</dbReference>
<dbReference type="PANTHER" id="PTHR43798:SF5">
    <property type="entry name" value="MONOACYLGLYCEROL LIPASE ABHD6"/>
    <property type="match status" value="1"/>
</dbReference>
<dbReference type="InterPro" id="IPR000073">
    <property type="entry name" value="AB_hydrolase_1"/>
</dbReference>
<feature type="domain" description="AB hydrolase-1" evidence="1">
    <location>
        <begin position="22"/>
        <end position="237"/>
    </location>
</feature>
<evidence type="ECO:0000313" key="3">
    <source>
        <dbReference type="Proteomes" id="UP000184612"/>
    </source>
</evidence>
<dbReference type="GO" id="GO:0046464">
    <property type="term" value="P:acylglycerol catabolic process"/>
    <property type="evidence" value="ECO:0007669"/>
    <property type="project" value="TreeGrafter"/>
</dbReference>
<dbReference type="Gene3D" id="3.40.50.1820">
    <property type="entry name" value="alpha/beta hydrolase"/>
    <property type="match status" value="1"/>
</dbReference>
<dbReference type="Pfam" id="PF12697">
    <property type="entry name" value="Abhydrolase_6"/>
    <property type="match status" value="1"/>
</dbReference>
<organism evidence="2 3">
    <name type="scientific">Anaerocolumna xylanovorans DSM 12503</name>
    <dbReference type="NCBI Taxonomy" id="1121345"/>
    <lineage>
        <taxon>Bacteria</taxon>
        <taxon>Bacillati</taxon>
        <taxon>Bacillota</taxon>
        <taxon>Clostridia</taxon>
        <taxon>Lachnospirales</taxon>
        <taxon>Lachnospiraceae</taxon>
        <taxon>Anaerocolumna</taxon>
    </lineage>
</organism>
<protein>
    <submittedName>
        <fullName evidence="2">Pimeloyl-ACP methyl ester carboxylesterase</fullName>
    </submittedName>
</protein>
<dbReference type="STRING" id="1121345.SAMN02745217_01550"/>
<reference evidence="2 3" key="1">
    <citation type="submission" date="2016-12" db="EMBL/GenBank/DDBJ databases">
        <authorList>
            <person name="Song W.-J."/>
            <person name="Kurnit D.M."/>
        </authorList>
    </citation>
    <scope>NUCLEOTIDE SEQUENCE [LARGE SCALE GENOMIC DNA]</scope>
    <source>
        <strain evidence="2 3">DSM 12503</strain>
    </source>
</reference>
<dbReference type="InterPro" id="IPR050266">
    <property type="entry name" value="AB_hydrolase_sf"/>
</dbReference>
<dbReference type="InterPro" id="IPR029058">
    <property type="entry name" value="AB_hydrolase_fold"/>
</dbReference>
<sequence length="250" mass="28227">MPYCQVKDCNIFYEDIGLGETILFLHSGYSRGIIAFSGQIQPFFNQYRLLLPDFRGHGRTTAKGKDWDTSVIAEDMAGFIRSMGLHKVHLIGYSLGGGVALHLAAKYPDLVRSIVTIGCGGVPDGTGSEDYEPEALLKRNETAFIEKIRIQNMEATGGDWKHHMQQSIRDWRLYPCLTDKDWEQLTMPMFLIGGELDTYATEERLLDMQKKCPKAGVWIVPGCGHRPHMPTENAKEVNMRIRDFLDSITV</sequence>